<protein>
    <recommendedName>
        <fullName evidence="1">SCAN box domain-containing protein</fullName>
    </recommendedName>
</protein>
<reference evidence="2" key="3">
    <citation type="submission" date="2025-08" db="UniProtKB">
        <authorList>
            <consortium name="Ensembl"/>
        </authorList>
    </citation>
    <scope>IDENTIFICATION</scope>
    <source>
        <strain evidence="2">HNI</strain>
    </source>
</reference>
<dbReference type="Proteomes" id="UP000265180">
    <property type="component" value="Chromosome 6"/>
</dbReference>
<dbReference type="PROSITE" id="PS50804">
    <property type="entry name" value="SCAN_BOX"/>
    <property type="match status" value="1"/>
</dbReference>
<proteinExistence type="predicted"/>
<dbReference type="Pfam" id="PF02023">
    <property type="entry name" value="SCAN"/>
    <property type="match status" value="1"/>
</dbReference>
<sequence>ISSNQSKNNAQNNTIKMDRGRADVYRAVNGVLWERRNISTGTCCQRLRPVKVPSGRRPAGARGRWKGLCRGWDRPERRTEEKIGGVSVMEQLQPVHPSDAMTWVEEHVPGGWTSGPLRCTREGRLQNCRVEIGMGHEPQSGSLANDVTASLPSFLQVECPDSGGRDEPTQLWTESLSASAIVVPWTVT</sequence>
<dbReference type="InterPro" id="IPR003309">
    <property type="entry name" value="SCAN_dom"/>
</dbReference>
<feature type="domain" description="SCAN box" evidence="1">
    <location>
        <begin position="45"/>
        <end position="109"/>
    </location>
</feature>
<dbReference type="SUPFAM" id="SSF47353">
    <property type="entry name" value="Retrovirus capsid dimerization domain-like"/>
    <property type="match status" value="1"/>
</dbReference>
<evidence type="ECO:0000313" key="3">
    <source>
        <dbReference type="Proteomes" id="UP000265180"/>
    </source>
</evidence>
<reference key="1">
    <citation type="journal article" date="2007" name="Nature">
        <title>The medaka draft genome and insights into vertebrate genome evolution.</title>
        <authorList>
            <person name="Kasahara M."/>
            <person name="Naruse K."/>
            <person name="Sasaki S."/>
            <person name="Nakatani Y."/>
            <person name="Qu W."/>
            <person name="Ahsan B."/>
            <person name="Yamada T."/>
            <person name="Nagayasu Y."/>
            <person name="Doi K."/>
            <person name="Kasai Y."/>
            <person name="Jindo T."/>
            <person name="Kobayashi D."/>
            <person name="Shimada A."/>
            <person name="Toyoda A."/>
            <person name="Kuroki Y."/>
            <person name="Fujiyama A."/>
            <person name="Sasaki T."/>
            <person name="Shimizu A."/>
            <person name="Asakawa S."/>
            <person name="Shimizu N."/>
            <person name="Hashimoto S."/>
            <person name="Yang J."/>
            <person name="Lee Y."/>
            <person name="Matsushima K."/>
            <person name="Sugano S."/>
            <person name="Sakaizumi M."/>
            <person name="Narita T."/>
            <person name="Ohishi K."/>
            <person name="Haga S."/>
            <person name="Ohta F."/>
            <person name="Nomoto H."/>
            <person name="Nogata K."/>
            <person name="Morishita T."/>
            <person name="Endo T."/>
            <person name="Shin-I T."/>
            <person name="Takeda H."/>
            <person name="Morishita S."/>
            <person name="Kohara Y."/>
        </authorList>
    </citation>
    <scope>NUCLEOTIDE SEQUENCE [LARGE SCALE GENOMIC DNA]</scope>
    <source>
        <strain>Hd-rR</strain>
    </source>
</reference>
<evidence type="ECO:0000313" key="2">
    <source>
        <dbReference type="Ensembl" id="ENSORLP00020007694.1"/>
    </source>
</evidence>
<evidence type="ECO:0000259" key="1">
    <source>
        <dbReference type="PROSITE" id="PS50804"/>
    </source>
</evidence>
<dbReference type="AlphaFoldDB" id="A0A3P9KHB1"/>
<reference evidence="2" key="4">
    <citation type="submission" date="2025-09" db="UniProtKB">
        <authorList>
            <consortium name="Ensembl"/>
        </authorList>
    </citation>
    <scope>IDENTIFICATION</scope>
    <source>
        <strain evidence="2">HNI</strain>
    </source>
</reference>
<accession>A0A3P9KHB1</accession>
<reference evidence="2 3" key="2">
    <citation type="submission" date="2017-04" db="EMBL/GenBank/DDBJ databases">
        <title>CpG methylation of centromeres and impact of large insertions on vertebrate speciation.</title>
        <authorList>
            <person name="Ichikawa K."/>
            <person name="Yoshimura J."/>
            <person name="Morishita S."/>
        </authorList>
    </citation>
    <scope>NUCLEOTIDE SEQUENCE</scope>
    <source>
        <strain evidence="2 3">HNI</strain>
    </source>
</reference>
<dbReference type="InterPro" id="IPR038269">
    <property type="entry name" value="SCAN_sf"/>
</dbReference>
<organism evidence="2 3">
    <name type="scientific">Oryzias latipes</name>
    <name type="common">Japanese rice fish</name>
    <name type="synonym">Japanese killifish</name>
    <dbReference type="NCBI Taxonomy" id="8090"/>
    <lineage>
        <taxon>Eukaryota</taxon>
        <taxon>Metazoa</taxon>
        <taxon>Chordata</taxon>
        <taxon>Craniata</taxon>
        <taxon>Vertebrata</taxon>
        <taxon>Euteleostomi</taxon>
        <taxon>Actinopterygii</taxon>
        <taxon>Neopterygii</taxon>
        <taxon>Teleostei</taxon>
        <taxon>Neoteleostei</taxon>
        <taxon>Acanthomorphata</taxon>
        <taxon>Ovalentaria</taxon>
        <taxon>Atherinomorphae</taxon>
        <taxon>Beloniformes</taxon>
        <taxon>Adrianichthyidae</taxon>
        <taxon>Oryziinae</taxon>
        <taxon>Oryzias</taxon>
    </lineage>
</organism>
<dbReference type="Ensembl" id="ENSORLT00020002461.1">
    <property type="protein sequence ID" value="ENSORLP00020007694.1"/>
    <property type="gene ID" value="ENSORLG00020008570.1"/>
</dbReference>
<dbReference type="Gene3D" id="1.10.4020.10">
    <property type="entry name" value="DNA breaking-rejoining enzymes"/>
    <property type="match status" value="1"/>
</dbReference>
<name>A0A3P9KHB1_ORYLA</name>